<protein>
    <submittedName>
        <fullName evidence="3">Uncharacterized protein</fullName>
    </submittedName>
</protein>
<gene>
    <name evidence="3" type="ORF">LCGC14_1481600</name>
</gene>
<keyword evidence="2" id="KW-1133">Transmembrane helix</keyword>
<dbReference type="AlphaFoldDB" id="A0A0F9LPY6"/>
<feature type="transmembrane region" description="Helical" evidence="2">
    <location>
        <begin position="164"/>
        <end position="191"/>
    </location>
</feature>
<sequence length="209" mass="22340">MDGLPESAIGVGPDLSDAVSFRGHTSDPTFNPPNRVAGPDDEVVFSEAVACKEHADCMVVESSITSDPGYEPPSRTIDAAPITLTITPQWPEPGWGTAMDEVAGAAGPFWDSSYDPADEEWPGTSRRPYAIIEDMRSLFLGLYDDGMGATAMLRSASAMFACRAIALVFCGVIFGLLSVGAVGVVLAVWLLKAFDKVEAVYAEWEETNR</sequence>
<evidence type="ECO:0000313" key="3">
    <source>
        <dbReference type="EMBL" id="KKM66395.1"/>
    </source>
</evidence>
<feature type="region of interest" description="Disordered" evidence="1">
    <location>
        <begin position="1"/>
        <end position="38"/>
    </location>
</feature>
<reference evidence="3" key="1">
    <citation type="journal article" date="2015" name="Nature">
        <title>Complex archaea that bridge the gap between prokaryotes and eukaryotes.</title>
        <authorList>
            <person name="Spang A."/>
            <person name="Saw J.H."/>
            <person name="Jorgensen S.L."/>
            <person name="Zaremba-Niedzwiedzka K."/>
            <person name="Martijn J."/>
            <person name="Lind A.E."/>
            <person name="van Eijk R."/>
            <person name="Schleper C."/>
            <person name="Guy L."/>
            <person name="Ettema T.J."/>
        </authorList>
    </citation>
    <scope>NUCLEOTIDE SEQUENCE</scope>
</reference>
<evidence type="ECO:0000256" key="1">
    <source>
        <dbReference type="SAM" id="MobiDB-lite"/>
    </source>
</evidence>
<name>A0A0F9LPY6_9ZZZZ</name>
<comment type="caution">
    <text evidence="3">The sequence shown here is derived from an EMBL/GenBank/DDBJ whole genome shotgun (WGS) entry which is preliminary data.</text>
</comment>
<accession>A0A0F9LPY6</accession>
<dbReference type="EMBL" id="LAZR01010541">
    <property type="protein sequence ID" value="KKM66395.1"/>
    <property type="molecule type" value="Genomic_DNA"/>
</dbReference>
<proteinExistence type="predicted"/>
<evidence type="ECO:0000256" key="2">
    <source>
        <dbReference type="SAM" id="Phobius"/>
    </source>
</evidence>
<keyword evidence="2" id="KW-0812">Transmembrane</keyword>
<keyword evidence="2" id="KW-0472">Membrane</keyword>
<organism evidence="3">
    <name type="scientific">marine sediment metagenome</name>
    <dbReference type="NCBI Taxonomy" id="412755"/>
    <lineage>
        <taxon>unclassified sequences</taxon>
        <taxon>metagenomes</taxon>
        <taxon>ecological metagenomes</taxon>
    </lineage>
</organism>